<sequence length="277" mass="31653">MDEPDVHYELIDDRLLEGVSNEVVLFITSVLVVLLSTVVLLFYRRKFRPVPSIHPSLENEIREFREVYERVNAPLPDEDGVRRILDGRSRSDGVCPICYDQARCPVLTDCGHSFCCSCVIGYWQHSASPLTPVNCAVCRTQVTMMLPMSWPARETIEDELEADALHEANMQVDDYNRRFSGEREWYSYITDIPVLIPYLFHNFTANGAMVGMFRIRAYITIACIALYVLCPLDLVSENIYGVLGFLDDAFMALVALVYICVALRSYMQRRGEVPLED</sequence>
<dbReference type="InterPro" id="IPR001841">
    <property type="entry name" value="Znf_RING"/>
</dbReference>
<protein>
    <recommendedName>
        <fullName evidence="2">E3 ubiquitin-protein ligase RNF170</fullName>
    </recommendedName>
    <alternativeName>
        <fullName evidence="11">RING finger protein 170</fullName>
    </alternativeName>
    <alternativeName>
        <fullName evidence="10">RING-type E3 ubiquitin transferase RNF170</fullName>
    </alternativeName>
</protein>
<evidence type="ECO:0000256" key="7">
    <source>
        <dbReference type="ARBA" id="ARBA00022833"/>
    </source>
</evidence>
<organism evidence="15 16">
    <name type="scientific">Pristionchus entomophagus</name>
    <dbReference type="NCBI Taxonomy" id="358040"/>
    <lineage>
        <taxon>Eukaryota</taxon>
        <taxon>Metazoa</taxon>
        <taxon>Ecdysozoa</taxon>
        <taxon>Nematoda</taxon>
        <taxon>Chromadorea</taxon>
        <taxon>Rhabditida</taxon>
        <taxon>Rhabditina</taxon>
        <taxon>Diplogasteromorpha</taxon>
        <taxon>Diplogasteroidea</taxon>
        <taxon>Neodiplogasteridae</taxon>
        <taxon>Pristionchus</taxon>
    </lineage>
</organism>
<dbReference type="InterPro" id="IPR013083">
    <property type="entry name" value="Znf_RING/FYVE/PHD"/>
</dbReference>
<dbReference type="Pfam" id="PF13445">
    <property type="entry name" value="zf-RING_UBOX"/>
    <property type="match status" value="1"/>
</dbReference>
<comment type="caution">
    <text evidence="15">The sequence shown here is derived from an EMBL/GenBank/DDBJ whole genome shotgun (WGS) entry which is preliminary data.</text>
</comment>
<dbReference type="GO" id="GO:0005789">
    <property type="term" value="C:endoplasmic reticulum membrane"/>
    <property type="evidence" value="ECO:0007669"/>
    <property type="project" value="UniProtKB-SubCell"/>
</dbReference>
<keyword evidence="9 13" id="KW-0472">Membrane</keyword>
<reference evidence="15" key="1">
    <citation type="submission" date="2023-10" db="EMBL/GenBank/DDBJ databases">
        <title>Genome assembly of Pristionchus species.</title>
        <authorList>
            <person name="Yoshida K."/>
            <person name="Sommer R.J."/>
        </authorList>
    </citation>
    <scope>NUCLEOTIDE SEQUENCE</scope>
    <source>
        <strain evidence="15">RS0144</strain>
    </source>
</reference>
<dbReference type="PROSITE" id="PS00518">
    <property type="entry name" value="ZF_RING_1"/>
    <property type="match status" value="1"/>
</dbReference>
<evidence type="ECO:0000256" key="9">
    <source>
        <dbReference type="ARBA" id="ARBA00023136"/>
    </source>
</evidence>
<feature type="transmembrane region" description="Helical" evidence="13">
    <location>
        <begin position="23"/>
        <end position="43"/>
    </location>
</feature>
<keyword evidence="6" id="KW-0256">Endoplasmic reticulum</keyword>
<dbReference type="GO" id="GO:0061630">
    <property type="term" value="F:ubiquitin protein ligase activity"/>
    <property type="evidence" value="ECO:0007669"/>
    <property type="project" value="InterPro"/>
</dbReference>
<keyword evidence="16" id="KW-1185">Reference proteome</keyword>
<evidence type="ECO:0000256" key="5">
    <source>
        <dbReference type="ARBA" id="ARBA00022771"/>
    </source>
</evidence>
<evidence type="ECO:0000256" key="8">
    <source>
        <dbReference type="ARBA" id="ARBA00022989"/>
    </source>
</evidence>
<proteinExistence type="predicted"/>
<comment type="subcellular location">
    <subcellularLocation>
        <location evidence="1">Endoplasmic reticulum membrane</location>
        <topology evidence="1">Multi-pass membrane protein</topology>
    </subcellularLocation>
</comment>
<dbReference type="SUPFAM" id="SSF57850">
    <property type="entry name" value="RING/U-box"/>
    <property type="match status" value="1"/>
</dbReference>
<dbReference type="SMART" id="SM00184">
    <property type="entry name" value="RING"/>
    <property type="match status" value="1"/>
</dbReference>
<evidence type="ECO:0000256" key="10">
    <source>
        <dbReference type="ARBA" id="ARBA00030110"/>
    </source>
</evidence>
<dbReference type="GO" id="GO:0008270">
    <property type="term" value="F:zinc ion binding"/>
    <property type="evidence" value="ECO:0007669"/>
    <property type="project" value="UniProtKB-KW"/>
</dbReference>
<dbReference type="PANTHER" id="PTHR22894">
    <property type="entry name" value="RING-TYPE DOMAIN-CONTAINING PROTEIN"/>
    <property type="match status" value="1"/>
</dbReference>
<keyword evidence="3 13" id="KW-0812">Transmembrane</keyword>
<evidence type="ECO:0000256" key="12">
    <source>
        <dbReference type="PROSITE-ProRule" id="PRU00175"/>
    </source>
</evidence>
<keyword evidence="8 13" id="KW-1133">Transmembrane helix</keyword>
<dbReference type="Proteomes" id="UP001432027">
    <property type="component" value="Unassembled WGS sequence"/>
</dbReference>
<evidence type="ECO:0000256" key="13">
    <source>
        <dbReference type="SAM" id="Phobius"/>
    </source>
</evidence>
<feature type="transmembrane region" description="Helical" evidence="13">
    <location>
        <begin position="215"/>
        <end position="234"/>
    </location>
</feature>
<dbReference type="PANTHER" id="PTHR22894:SF5">
    <property type="entry name" value="RING-TYPE DOMAIN-CONTAINING PROTEIN"/>
    <property type="match status" value="1"/>
</dbReference>
<evidence type="ECO:0000313" key="16">
    <source>
        <dbReference type="Proteomes" id="UP001432027"/>
    </source>
</evidence>
<keyword evidence="4" id="KW-0479">Metal-binding</keyword>
<accession>A0AAV5SYR5</accession>
<evidence type="ECO:0000256" key="1">
    <source>
        <dbReference type="ARBA" id="ARBA00004477"/>
    </source>
</evidence>
<dbReference type="Pfam" id="PF06803">
    <property type="entry name" value="DUF1232"/>
    <property type="match status" value="1"/>
</dbReference>
<dbReference type="PROSITE" id="PS50089">
    <property type="entry name" value="ZF_RING_2"/>
    <property type="match status" value="1"/>
</dbReference>
<evidence type="ECO:0000256" key="2">
    <source>
        <dbReference type="ARBA" id="ARBA00014068"/>
    </source>
</evidence>
<feature type="domain" description="RING-type" evidence="14">
    <location>
        <begin position="95"/>
        <end position="139"/>
    </location>
</feature>
<dbReference type="Gene3D" id="3.30.40.10">
    <property type="entry name" value="Zinc/RING finger domain, C3HC4 (zinc finger)"/>
    <property type="match status" value="1"/>
</dbReference>
<keyword evidence="7" id="KW-0862">Zinc</keyword>
<dbReference type="InterPro" id="IPR010652">
    <property type="entry name" value="DUF1232"/>
</dbReference>
<dbReference type="EMBL" id="BTSX01000002">
    <property type="protein sequence ID" value="GMS85215.1"/>
    <property type="molecule type" value="Genomic_DNA"/>
</dbReference>
<evidence type="ECO:0000256" key="11">
    <source>
        <dbReference type="ARBA" id="ARBA00031107"/>
    </source>
</evidence>
<evidence type="ECO:0000256" key="6">
    <source>
        <dbReference type="ARBA" id="ARBA00022824"/>
    </source>
</evidence>
<evidence type="ECO:0000256" key="4">
    <source>
        <dbReference type="ARBA" id="ARBA00022723"/>
    </source>
</evidence>
<name>A0AAV5SYR5_9BILA</name>
<gene>
    <name evidence="15" type="ORF">PENTCL1PPCAC_7390</name>
</gene>
<evidence type="ECO:0000256" key="3">
    <source>
        <dbReference type="ARBA" id="ARBA00022692"/>
    </source>
</evidence>
<dbReference type="InterPro" id="IPR038896">
    <property type="entry name" value="RNF170"/>
</dbReference>
<feature type="transmembrane region" description="Helical" evidence="13">
    <location>
        <begin position="240"/>
        <end position="261"/>
    </location>
</feature>
<evidence type="ECO:0000313" key="15">
    <source>
        <dbReference type="EMBL" id="GMS85215.1"/>
    </source>
</evidence>
<dbReference type="AlphaFoldDB" id="A0AAV5SYR5"/>
<dbReference type="InterPro" id="IPR027370">
    <property type="entry name" value="Znf-RING_euk"/>
</dbReference>
<evidence type="ECO:0000259" key="14">
    <source>
        <dbReference type="PROSITE" id="PS50089"/>
    </source>
</evidence>
<dbReference type="InterPro" id="IPR017907">
    <property type="entry name" value="Znf_RING_CS"/>
</dbReference>
<keyword evidence="5 12" id="KW-0863">Zinc-finger</keyword>